<accession>A0A0F9ZJB5</accession>
<comment type="caution">
    <text evidence="2">The sequence shown here is derived from an EMBL/GenBank/DDBJ whole genome shotgun (WGS) entry which is preliminary data.</text>
</comment>
<evidence type="ECO:0000256" key="1">
    <source>
        <dbReference type="SAM" id="Phobius"/>
    </source>
</evidence>
<evidence type="ECO:0000313" key="3">
    <source>
        <dbReference type="Proteomes" id="UP000034778"/>
    </source>
</evidence>
<name>A0A0F9ZJB5_9BACT</name>
<organism evidence="2 3">
    <name type="scientific">Candidatus Woesebacteria bacterium GW2011_GWB1_33_22</name>
    <dbReference type="NCBI Taxonomy" id="1618566"/>
    <lineage>
        <taxon>Bacteria</taxon>
        <taxon>Candidatus Woeseibacteriota</taxon>
    </lineage>
</organism>
<dbReference type="Proteomes" id="UP000034778">
    <property type="component" value="Unassembled WGS sequence"/>
</dbReference>
<feature type="transmembrane region" description="Helical" evidence="1">
    <location>
        <begin position="7"/>
        <end position="25"/>
    </location>
</feature>
<dbReference type="AlphaFoldDB" id="A0A0F9ZJB5"/>
<keyword evidence="1" id="KW-1133">Transmembrane helix</keyword>
<dbReference type="EMBL" id="LBOW01000009">
    <property type="protein sequence ID" value="KKP44318.1"/>
    <property type="molecule type" value="Genomic_DNA"/>
</dbReference>
<proteinExistence type="predicted"/>
<sequence>MRKELNDLLYITFAILIILLSISNLQNLKRREIKVLGAETNTVFWEDFMTKHPTYIDGWIELGRMDKVREIDPNY</sequence>
<evidence type="ECO:0000313" key="2">
    <source>
        <dbReference type="EMBL" id="KKP44318.1"/>
    </source>
</evidence>
<protein>
    <submittedName>
        <fullName evidence="2">Uncharacterized protein</fullName>
    </submittedName>
</protein>
<keyword evidence="1" id="KW-0472">Membrane</keyword>
<reference evidence="2 3" key="1">
    <citation type="journal article" date="2015" name="Nature">
        <title>rRNA introns, odd ribosomes, and small enigmatic genomes across a large radiation of phyla.</title>
        <authorList>
            <person name="Brown C.T."/>
            <person name="Hug L.A."/>
            <person name="Thomas B.C."/>
            <person name="Sharon I."/>
            <person name="Castelle C.J."/>
            <person name="Singh A."/>
            <person name="Wilkins M.J."/>
            <person name="Williams K.H."/>
            <person name="Banfield J.F."/>
        </authorList>
    </citation>
    <scope>NUCLEOTIDE SEQUENCE [LARGE SCALE GENOMIC DNA]</scope>
</reference>
<keyword evidence="1" id="KW-0812">Transmembrane</keyword>
<gene>
    <name evidence="2" type="ORF">UR35_C0009G0029</name>
</gene>
<dbReference type="STRING" id="1618566.UR35_C0009G0029"/>